<feature type="region of interest" description="Disordered" evidence="1">
    <location>
        <begin position="164"/>
        <end position="195"/>
    </location>
</feature>
<feature type="compositionally biased region" description="Polar residues" evidence="1">
    <location>
        <begin position="21"/>
        <end position="34"/>
    </location>
</feature>
<keyword evidence="3" id="KW-1185">Reference proteome</keyword>
<proteinExistence type="predicted"/>
<comment type="caution">
    <text evidence="2">The sequence shown here is derived from an EMBL/GenBank/DDBJ whole genome shotgun (WGS) entry which is preliminary data.</text>
</comment>
<evidence type="ECO:0000313" key="2">
    <source>
        <dbReference type="EMBL" id="KAJ7692525.1"/>
    </source>
</evidence>
<feature type="compositionally biased region" description="Polar residues" evidence="1">
    <location>
        <begin position="164"/>
        <end position="175"/>
    </location>
</feature>
<dbReference type="Proteomes" id="UP001221757">
    <property type="component" value="Unassembled WGS sequence"/>
</dbReference>
<name>A0AAD7DKS8_MYCRO</name>
<dbReference type="EMBL" id="JARKIE010000051">
    <property type="protein sequence ID" value="KAJ7692525.1"/>
    <property type="molecule type" value="Genomic_DNA"/>
</dbReference>
<organism evidence="2 3">
    <name type="scientific">Mycena rosella</name>
    <name type="common">Pink bonnet</name>
    <name type="synonym">Agaricus rosellus</name>
    <dbReference type="NCBI Taxonomy" id="1033263"/>
    <lineage>
        <taxon>Eukaryota</taxon>
        <taxon>Fungi</taxon>
        <taxon>Dikarya</taxon>
        <taxon>Basidiomycota</taxon>
        <taxon>Agaricomycotina</taxon>
        <taxon>Agaricomycetes</taxon>
        <taxon>Agaricomycetidae</taxon>
        <taxon>Agaricales</taxon>
        <taxon>Marasmiineae</taxon>
        <taxon>Mycenaceae</taxon>
        <taxon>Mycena</taxon>
    </lineage>
</organism>
<protein>
    <submittedName>
        <fullName evidence="2">Uncharacterized protein</fullName>
    </submittedName>
</protein>
<feature type="compositionally biased region" description="Acidic residues" evidence="1">
    <location>
        <begin position="229"/>
        <end position="239"/>
    </location>
</feature>
<sequence>MSSDRPSDSTNVVKRPVRNRQPASKISDTANAETPSATHLNALATKPILDLIKKMRKLSVLLPETIPEATDTDKIHRVITTVNGIEGTIAGTFNRRFDILFGKDCRGGDGRLKNIRRGGLGMTCVVDYLESIHWASAGLPLELAQIKLQRVVAELEHLCASSNVKRAARSGSSKTPTEAPPEASDDEEETPRSEWDRAMDVVWDCAVNGRRKGTDDNAYKPRRTNRELSEEEEDDFDLVELDKPATPEGSRKRKKVLVVDDGNGSAAEQLAVRY</sequence>
<dbReference type="AlphaFoldDB" id="A0AAD7DKS8"/>
<feature type="region of interest" description="Disordered" evidence="1">
    <location>
        <begin position="1"/>
        <end position="34"/>
    </location>
</feature>
<evidence type="ECO:0000313" key="3">
    <source>
        <dbReference type="Proteomes" id="UP001221757"/>
    </source>
</evidence>
<evidence type="ECO:0000256" key="1">
    <source>
        <dbReference type="SAM" id="MobiDB-lite"/>
    </source>
</evidence>
<accession>A0AAD7DKS8</accession>
<feature type="compositionally biased region" description="Basic and acidic residues" evidence="1">
    <location>
        <begin position="213"/>
        <end position="228"/>
    </location>
</feature>
<gene>
    <name evidence="2" type="ORF">B0H17DRAFT_1133006</name>
</gene>
<feature type="region of interest" description="Disordered" evidence="1">
    <location>
        <begin position="213"/>
        <end position="274"/>
    </location>
</feature>
<feature type="compositionally biased region" description="Polar residues" evidence="1">
    <location>
        <begin position="1"/>
        <end position="12"/>
    </location>
</feature>
<reference evidence="2" key="1">
    <citation type="submission" date="2023-03" db="EMBL/GenBank/DDBJ databases">
        <title>Massive genome expansion in bonnet fungi (Mycena s.s.) driven by repeated elements and novel gene families across ecological guilds.</title>
        <authorList>
            <consortium name="Lawrence Berkeley National Laboratory"/>
            <person name="Harder C.B."/>
            <person name="Miyauchi S."/>
            <person name="Viragh M."/>
            <person name="Kuo A."/>
            <person name="Thoen E."/>
            <person name="Andreopoulos B."/>
            <person name="Lu D."/>
            <person name="Skrede I."/>
            <person name="Drula E."/>
            <person name="Henrissat B."/>
            <person name="Morin E."/>
            <person name="Kohler A."/>
            <person name="Barry K."/>
            <person name="LaButti K."/>
            <person name="Morin E."/>
            <person name="Salamov A."/>
            <person name="Lipzen A."/>
            <person name="Mereny Z."/>
            <person name="Hegedus B."/>
            <person name="Baldrian P."/>
            <person name="Stursova M."/>
            <person name="Weitz H."/>
            <person name="Taylor A."/>
            <person name="Grigoriev I.V."/>
            <person name="Nagy L.G."/>
            <person name="Martin F."/>
            <person name="Kauserud H."/>
        </authorList>
    </citation>
    <scope>NUCLEOTIDE SEQUENCE</scope>
    <source>
        <strain evidence="2">CBHHK067</strain>
    </source>
</reference>